<dbReference type="EnsemblMetazoa" id="XM_020001725.1">
    <property type="protein sequence ID" value="XP_019857284.1"/>
    <property type="gene ID" value="LOC109585599"/>
</dbReference>
<accession>A0A1X7TWU1</accession>
<reference evidence="3" key="2">
    <citation type="submission" date="2017-05" db="UniProtKB">
        <authorList>
            <consortium name="EnsemblMetazoa"/>
        </authorList>
    </citation>
    <scope>IDENTIFICATION</scope>
</reference>
<dbReference type="EnsemblMetazoa" id="XM_020001726.1">
    <property type="protein sequence ID" value="XP_019857285.1"/>
    <property type="gene ID" value="LOC109585599"/>
</dbReference>
<feature type="coiled-coil region" evidence="1">
    <location>
        <begin position="185"/>
        <end position="215"/>
    </location>
</feature>
<feature type="domain" description="NAB co-repressor" evidence="2">
    <location>
        <begin position="72"/>
        <end position="126"/>
    </location>
</feature>
<dbReference type="InterPro" id="IPR038398">
    <property type="entry name" value="NCD2_sf"/>
</dbReference>
<proteinExistence type="predicted"/>
<evidence type="ECO:0000313" key="3">
    <source>
        <dbReference type="EnsemblMetazoa" id="Aqu2.1.19756_001"/>
    </source>
</evidence>
<dbReference type="KEGG" id="aqu:109585599"/>
<protein>
    <recommendedName>
        <fullName evidence="2">NAB co-repressor domain-containing protein</fullName>
    </recommendedName>
</protein>
<gene>
    <name evidence="3" type="primary">109585599</name>
</gene>
<dbReference type="AlphaFoldDB" id="A0A1X7TWU1"/>
<dbReference type="Pfam" id="PF04905">
    <property type="entry name" value="NCD2"/>
    <property type="match status" value="1"/>
</dbReference>
<organism evidence="3">
    <name type="scientific">Amphimedon queenslandica</name>
    <name type="common">Sponge</name>
    <dbReference type="NCBI Taxonomy" id="400682"/>
    <lineage>
        <taxon>Eukaryota</taxon>
        <taxon>Metazoa</taxon>
        <taxon>Porifera</taxon>
        <taxon>Demospongiae</taxon>
        <taxon>Heteroscleromorpha</taxon>
        <taxon>Haplosclerida</taxon>
        <taxon>Niphatidae</taxon>
        <taxon>Amphimedon</taxon>
    </lineage>
</organism>
<dbReference type="InParanoid" id="A0A1X7TWU1"/>
<name>A0A1X7TWU1_AMPQE</name>
<keyword evidence="4" id="KW-1185">Reference proteome</keyword>
<evidence type="ECO:0000256" key="1">
    <source>
        <dbReference type="SAM" id="Coils"/>
    </source>
</evidence>
<evidence type="ECO:0000313" key="4">
    <source>
        <dbReference type="Proteomes" id="UP000007879"/>
    </source>
</evidence>
<sequence>MYQSTESPIIATATNAVQCQTPCKPFFVQSPIASSIQLKLVPTGVVSLDVTPEQGFTQSDIAHHAVIYSNESSRPLSNYQKEMNKAAIALCMKNPELLLQKRSELITMARKKIIDEGFQFKKGKSRSKRSSYQPIKQKKFSKTSQAFRERRLVEIEEKVTDIGDRITFKENRITECIIMSDYEKCDCLKKEIMALKQDRRELLAEKENLHSIKRDVSMCWLWL</sequence>
<dbReference type="OrthoDB" id="10028556at2759"/>
<dbReference type="GO" id="GO:0045892">
    <property type="term" value="P:negative regulation of DNA-templated transcription"/>
    <property type="evidence" value="ECO:0007669"/>
    <property type="project" value="InterPro"/>
</dbReference>
<reference evidence="4" key="1">
    <citation type="journal article" date="2010" name="Nature">
        <title>The Amphimedon queenslandica genome and the evolution of animal complexity.</title>
        <authorList>
            <person name="Srivastava M."/>
            <person name="Simakov O."/>
            <person name="Chapman J."/>
            <person name="Fahey B."/>
            <person name="Gauthier M.E."/>
            <person name="Mitros T."/>
            <person name="Richards G.S."/>
            <person name="Conaco C."/>
            <person name="Dacre M."/>
            <person name="Hellsten U."/>
            <person name="Larroux C."/>
            <person name="Putnam N.H."/>
            <person name="Stanke M."/>
            <person name="Adamska M."/>
            <person name="Darling A."/>
            <person name="Degnan S.M."/>
            <person name="Oakley T.H."/>
            <person name="Plachetzki D.C."/>
            <person name="Zhai Y."/>
            <person name="Adamski M."/>
            <person name="Calcino A."/>
            <person name="Cummins S.F."/>
            <person name="Goodstein D.M."/>
            <person name="Harris C."/>
            <person name="Jackson D.J."/>
            <person name="Leys S.P."/>
            <person name="Shu S."/>
            <person name="Woodcroft B.J."/>
            <person name="Vervoort M."/>
            <person name="Kosik K.S."/>
            <person name="Manning G."/>
            <person name="Degnan B.M."/>
            <person name="Rokhsar D.S."/>
        </authorList>
    </citation>
    <scope>NUCLEOTIDE SEQUENCE [LARGE SCALE GENOMIC DNA]</scope>
</reference>
<evidence type="ECO:0000259" key="2">
    <source>
        <dbReference type="Pfam" id="PF04905"/>
    </source>
</evidence>
<dbReference type="InterPro" id="IPR006989">
    <property type="entry name" value="NAB_co-repressor_dom"/>
</dbReference>
<keyword evidence="1" id="KW-0175">Coiled coil</keyword>
<dbReference type="EnsemblMetazoa" id="Aqu2.1.19756_001">
    <property type="protein sequence ID" value="Aqu2.1.19756_001"/>
    <property type="gene ID" value="Aqu2.1.19756"/>
</dbReference>
<dbReference type="GO" id="GO:0005634">
    <property type="term" value="C:nucleus"/>
    <property type="evidence" value="ECO:0007669"/>
    <property type="project" value="InterPro"/>
</dbReference>
<dbReference type="Proteomes" id="UP000007879">
    <property type="component" value="Unassembled WGS sequence"/>
</dbReference>
<dbReference type="Gene3D" id="1.20.120.2010">
    <property type="entry name" value="NAB conserved domain 2"/>
    <property type="match status" value="1"/>
</dbReference>
<dbReference type="STRING" id="400682.A0A1X7TWU1"/>